<evidence type="ECO:0008006" key="4">
    <source>
        <dbReference type="Google" id="ProtNLM"/>
    </source>
</evidence>
<gene>
    <name evidence="2" type="ORF">ASN18_3050</name>
</gene>
<evidence type="ECO:0000313" key="3">
    <source>
        <dbReference type="Proteomes" id="UP000060487"/>
    </source>
</evidence>
<name>A0ABR5SBE9_9BACT</name>
<evidence type="ECO:0000256" key="1">
    <source>
        <dbReference type="SAM" id="SignalP"/>
    </source>
</evidence>
<comment type="caution">
    <text evidence="2">The sequence shown here is derived from an EMBL/GenBank/DDBJ whole genome shotgun (WGS) entry which is preliminary data.</text>
</comment>
<feature type="chain" id="PRO_5046149626" description="Secreted protein" evidence="1">
    <location>
        <begin position="20"/>
        <end position="58"/>
    </location>
</feature>
<accession>A0ABR5SBE9</accession>
<protein>
    <recommendedName>
        <fullName evidence="4">Secreted protein</fullName>
    </recommendedName>
</protein>
<reference evidence="2 3" key="1">
    <citation type="submission" date="2015-11" db="EMBL/GenBank/DDBJ databases">
        <authorList>
            <person name="Lin W."/>
        </authorList>
    </citation>
    <scope>NUCLEOTIDE SEQUENCE [LARGE SCALE GENOMIC DNA]</scope>
    <source>
        <strain evidence="2 3">HCH-1</strain>
    </source>
</reference>
<keyword evidence="1" id="KW-0732">Signal</keyword>
<dbReference type="PROSITE" id="PS51257">
    <property type="entry name" value="PROKAR_LIPOPROTEIN"/>
    <property type="match status" value="1"/>
</dbReference>
<dbReference type="Proteomes" id="UP000060487">
    <property type="component" value="Unassembled WGS sequence"/>
</dbReference>
<feature type="signal peptide" evidence="1">
    <location>
        <begin position="1"/>
        <end position="19"/>
    </location>
</feature>
<organism evidence="2 3">
    <name type="scientific">Candidatus Magnetominusculus xianensis</name>
    <dbReference type="NCBI Taxonomy" id="1748249"/>
    <lineage>
        <taxon>Bacteria</taxon>
        <taxon>Pseudomonadati</taxon>
        <taxon>Nitrospirota</taxon>
        <taxon>Nitrospiria</taxon>
        <taxon>Nitrospirales</taxon>
        <taxon>Nitrospiraceae</taxon>
        <taxon>Candidatus Magnetominusculus</taxon>
    </lineage>
</organism>
<keyword evidence="3" id="KW-1185">Reference proteome</keyword>
<evidence type="ECO:0000313" key="2">
    <source>
        <dbReference type="EMBL" id="KWT77355.1"/>
    </source>
</evidence>
<proteinExistence type="predicted"/>
<sequence length="58" mass="6102">MKKFMMVVCLGLMSIAALGCMPGTVKTTVQITDNCTLGVSYDNGDNGTARLDVICGNE</sequence>
<dbReference type="EMBL" id="LNQR01000123">
    <property type="protein sequence ID" value="KWT77355.1"/>
    <property type="molecule type" value="Genomic_DNA"/>
</dbReference>
<dbReference type="RefSeq" id="WP_157073041.1">
    <property type="nucleotide sequence ID" value="NZ_LNQR01000123.1"/>
</dbReference>